<name>A0A5B6TCN5_9BACT</name>
<protein>
    <submittedName>
        <fullName evidence="1">Uncharacterized protein</fullName>
    </submittedName>
</protein>
<comment type="caution">
    <text evidence="1">The sequence shown here is derived from an EMBL/GenBank/DDBJ whole genome shotgun (WGS) entry which is preliminary data.</text>
</comment>
<gene>
    <name evidence="1" type="ORF">FOA19_20435</name>
</gene>
<dbReference type="Proteomes" id="UP000324133">
    <property type="component" value="Unassembled WGS sequence"/>
</dbReference>
<proteinExistence type="predicted"/>
<dbReference type="EMBL" id="VKKY01000003">
    <property type="protein sequence ID" value="KAA3436749.1"/>
    <property type="molecule type" value="Genomic_DNA"/>
</dbReference>
<dbReference type="AlphaFoldDB" id="A0A5B6TCN5"/>
<evidence type="ECO:0000313" key="1">
    <source>
        <dbReference type="EMBL" id="KAA3436749.1"/>
    </source>
</evidence>
<keyword evidence="2" id="KW-1185">Reference proteome</keyword>
<sequence>MENWQKKHAEQLITENLIRYGNHFFNTDINVNLNFEREEVEVTVKEKTWRSNSKKKRKSEKSLESVLLRKEDRTYYLPYSYYTYQYESAIKEDFNFEVGLIPDDSTKEVKVHLKFSELRYKKINSNDEGATYYDTHHYLYSDRFLNYIYFYVKGDTIILDKDNIQRNRSDYSQAELQLKTRKDKINFVLED</sequence>
<evidence type="ECO:0000313" key="2">
    <source>
        <dbReference type="Proteomes" id="UP000324133"/>
    </source>
</evidence>
<organism evidence="1 2">
    <name type="scientific">Rufibacter hautae</name>
    <dbReference type="NCBI Taxonomy" id="2595005"/>
    <lineage>
        <taxon>Bacteria</taxon>
        <taxon>Pseudomonadati</taxon>
        <taxon>Bacteroidota</taxon>
        <taxon>Cytophagia</taxon>
        <taxon>Cytophagales</taxon>
        <taxon>Hymenobacteraceae</taxon>
        <taxon>Rufibacter</taxon>
    </lineage>
</organism>
<dbReference type="RefSeq" id="WP_149092688.1">
    <property type="nucleotide sequence ID" value="NZ_VKKY01000003.1"/>
</dbReference>
<accession>A0A5B6TCN5</accession>
<reference evidence="1 2" key="1">
    <citation type="submission" date="2019-07" db="EMBL/GenBank/DDBJ databases">
        <title>Rufibacter sp. nov., isolated from lake sediment.</title>
        <authorList>
            <person name="Qu J.-H."/>
        </authorList>
    </citation>
    <scope>NUCLEOTIDE SEQUENCE [LARGE SCALE GENOMIC DNA]</scope>
    <source>
        <strain evidence="1 2">NBS58-1</strain>
    </source>
</reference>